<sequence>MNIKFTELYRQLGRLTKAKNLKVLGLFCIMLTSIPLAIGQNQPKQESLHNPLIGSWALFDGKYLNENKQWVDYKTLNLSAIKLVSATHFSFTTMKKEGGKKTFWASASGHYELINNQYTEFPTLSSFGVKPGESYRFLFMLKENEWHTQRYDGEDLVEEEVWKRLD</sequence>
<gene>
    <name evidence="2" type="ORF">SJ2017_1520</name>
</gene>
<protein>
    <recommendedName>
        <fullName evidence="4">DUF4488 domain-containing protein</fullName>
    </recommendedName>
</protein>
<evidence type="ECO:0000313" key="3">
    <source>
        <dbReference type="Proteomes" id="UP000191820"/>
    </source>
</evidence>
<keyword evidence="1" id="KW-0812">Transmembrane</keyword>
<dbReference type="RefSeq" id="WP_080915398.1">
    <property type="nucleotide sequence ID" value="NZ_CP020472.1"/>
</dbReference>
<evidence type="ECO:0000256" key="1">
    <source>
        <dbReference type="SAM" id="Phobius"/>
    </source>
</evidence>
<feature type="transmembrane region" description="Helical" evidence="1">
    <location>
        <begin position="21"/>
        <end position="38"/>
    </location>
</feature>
<name>A0ABN4YFW0_9GAMM</name>
<evidence type="ECO:0000313" key="2">
    <source>
        <dbReference type="EMBL" id="ARD21839.1"/>
    </source>
</evidence>
<proteinExistence type="predicted"/>
<dbReference type="Proteomes" id="UP000191820">
    <property type="component" value="Chromosome"/>
</dbReference>
<keyword evidence="1" id="KW-1133">Transmembrane helix</keyword>
<organism evidence="2 3">
    <name type="scientific">Shewanella japonica</name>
    <dbReference type="NCBI Taxonomy" id="93973"/>
    <lineage>
        <taxon>Bacteria</taxon>
        <taxon>Pseudomonadati</taxon>
        <taxon>Pseudomonadota</taxon>
        <taxon>Gammaproteobacteria</taxon>
        <taxon>Alteromonadales</taxon>
        <taxon>Shewanellaceae</taxon>
        <taxon>Shewanella</taxon>
    </lineage>
</organism>
<reference evidence="2 3" key="1">
    <citation type="submission" date="2017-03" db="EMBL/GenBank/DDBJ databases">
        <title>Genome sequencing of Shewanella japonica KCTC 22435.</title>
        <authorList>
            <person name="Kim K.M."/>
        </authorList>
    </citation>
    <scope>NUCLEOTIDE SEQUENCE [LARGE SCALE GENOMIC DNA]</scope>
    <source>
        <strain evidence="2 3">KCTC 22435</strain>
    </source>
</reference>
<keyword evidence="3" id="KW-1185">Reference proteome</keyword>
<accession>A0ABN4YFW0</accession>
<keyword evidence="1" id="KW-0472">Membrane</keyword>
<dbReference type="EMBL" id="CP020472">
    <property type="protein sequence ID" value="ARD21839.1"/>
    <property type="molecule type" value="Genomic_DNA"/>
</dbReference>
<evidence type="ECO:0008006" key="4">
    <source>
        <dbReference type="Google" id="ProtNLM"/>
    </source>
</evidence>